<sequence length="66" mass="7472">MSLSLGPFSVLVPNGLLYRDKALIELWYQNKDGGFSQILTLSLLKYSKSNIFLLPLSVKAEDKIRK</sequence>
<proteinExistence type="predicted"/>
<evidence type="ECO:0000313" key="1">
    <source>
        <dbReference type="EMBL" id="OAY49598.1"/>
    </source>
</evidence>
<accession>A0A2C9VTY6</accession>
<protein>
    <submittedName>
        <fullName evidence="1">Uncharacterized protein</fullName>
    </submittedName>
</protein>
<organism evidence="1">
    <name type="scientific">Manihot esculenta</name>
    <name type="common">Cassava</name>
    <name type="synonym">Jatropha manihot</name>
    <dbReference type="NCBI Taxonomy" id="3983"/>
    <lineage>
        <taxon>Eukaryota</taxon>
        <taxon>Viridiplantae</taxon>
        <taxon>Streptophyta</taxon>
        <taxon>Embryophyta</taxon>
        <taxon>Tracheophyta</taxon>
        <taxon>Spermatophyta</taxon>
        <taxon>Magnoliopsida</taxon>
        <taxon>eudicotyledons</taxon>
        <taxon>Gunneridae</taxon>
        <taxon>Pentapetalae</taxon>
        <taxon>rosids</taxon>
        <taxon>fabids</taxon>
        <taxon>Malpighiales</taxon>
        <taxon>Euphorbiaceae</taxon>
        <taxon>Crotonoideae</taxon>
        <taxon>Manihoteae</taxon>
        <taxon>Manihot</taxon>
    </lineage>
</organism>
<reference evidence="1" key="1">
    <citation type="submission" date="2016-02" db="EMBL/GenBank/DDBJ databases">
        <title>WGS assembly of Manihot esculenta.</title>
        <authorList>
            <person name="Bredeson J.V."/>
            <person name="Prochnik S.E."/>
            <person name="Lyons J.B."/>
            <person name="Schmutz J."/>
            <person name="Grimwood J."/>
            <person name="Vrebalov J."/>
            <person name="Bart R.S."/>
            <person name="Amuge T."/>
            <person name="Ferguson M.E."/>
            <person name="Green R."/>
            <person name="Putnam N."/>
            <person name="Stites J."/>
            <person name="Rounsley S."/>
            <person name="Rokhsar D.S."/>
        </authorList>
    </citation>
    <scope>NUCLEOTIDE SEQUENCE [LARGE SCALE GENOMIC DNA]</scope>
    <source>
        <tissue evidence="1">Leaf</tissue>
    </source>
</reference>
<dbReference type="AlphaFoldDB" id="A0A2C9VTY6"/>
<gene>
    <name evidence="1" type="ORF">MANES_05G068400</name>
</gene>
<dbReference type="EMBL" id="CM004391">
    <property type="protein sequence ID" value="OAY49598.1"/>
    <property type="molecule type" value="Genomic_DNA"/>
</dbReference>
<name>A0A2C9VTY6_MANES</name>